<gene>
    <name evidence="8" type="primary">amrS</name>
    <name evidence="8" type="ORF">L6E24_11315</name>
</gene>
<dbReference type="GO" id="GO:0046872">
    <property type="term" value="F:metal ion binding"/>
    <property type="evidence" value="ECO:0007669"/>
    <property type="project" value="UniProtKB-KW"/>
</dbReference>
<feature type="domain" description="Radical SAM core" evidence="7">
    <location>
        <begin position="68"/>
        <end position="282"/>
    </location>
</feature>
<dbReference type="PROSITE" id="PS51918">
    <property type="entry name" value="RADICAL_SAM"/>
    <property type="match status" value="1"/>
</dbReference>
<evidence type="ECO:0000256" key="6">
    <source>
        <dbReference type="PIRSR" id="PIRSR004869-50"/>
    </source>
</evidence>
<evidence type="ECO:0000256" key="4">
    <source>
        <dbReference type="ARBA" id="ARBA00023004"/>
    </source>
</evidence>
<keyword evidence="4 6" id="KW-0408">Iron</keyword>
<dbReference type="GeneID" id="74308298"/>
<comment type="cofactor">
    <cofactor evidence="6">
        <name>[4Fe-4S] cluster</name>
        <dbReference type="ChEBI" id="CHEBI:49883"/>
    </cofactor>
    <text evidence="6">Binds 1 [4Fe-4S] cluster. The cluster is coordinated with 3 cysteines and an exchangeable S-adenosyl-L-methionine.</text>
</comment>
<keyword evidence="1" id="KW-0004">4Fe-4S</keyword>
<evidence type="ECO:0000256" key="5">
    <source>
        <dbReference type="ARBA" id="ARBA00023014"/>
    </source>
</evidence>
<protein>
    <submittedName>
        <fullName evidence="8">AmmeMemoRadiSam system radical SAM enzyme</fullName>
    </submittedName>
</protein>
<dbReference type="InterPro" id="IPR016431">
    <property type="entry name" value="Pyrv-formate_lyase-activ_prd"/>
</dbReference>
<dbReference type="EMBL" id="CP096115">
    <property type="protein sequence ID" value="UUX91940.1"/>
    <property type="molecule type" value="Genomic_DNA"/>
</dbReference>
<dbReference type="InterPro" id="IPR034457">
    <property type="entry name" value="Organic_radical-activating"/>
</dbReference>
<dbReference type="PANTHER" id="PTHR30352">
    <property type="entry name" value="PYRUVATE FORMATE-LYASE-ACTIVATING ENZYME"/>
    <property type="match status" value="1"/>
</dbReference>
<dbReference type="InterPro" id="IPR013785">
    <property type="entry name" value="Aldolase_TIM"/>
</dbReference>
<dbReference type="InterPro" id="IPR007197">
    <property type="entry name" value="rSAM"/>
</dbReference>
<feature type="binding site" evidence="6">
    <location>
        <position position="86"/>
    </location>
    <ligand>
        <name>[4Fe-4S] cluster</name>
        <dbReference type="ChEBI" id="CHEBI:49883"/>
        <note>4Fe-4S-S-AdoMet</note>
    </ligand>
</feature>
<dbReference type="PANTHER" id="PTHR30352:SF5">
    <property type="entry name" value="PYRUVATE FORMATE-LYASE 1-ACTIVATING ENZYME"/>
    <property type="match status" value="1"/>
</dbReference>
<evidence type="ECO:0000313" key="9">
    <source>
        <dbReference type="Proteomes" id="UP001060368"/>
    </source>
</evidence>
<dbReference type="Pfam" id="PF04055">
    <property type="entry name" value="Radical_SAM"/>
    <property type="match status" value="1"/>
</dbReference>
<feature type="binding site" evidence="6">
    <location>
        <position position="82"/>
    </location>
    <ligand>
        <name>[4Fe-4S] cluster</name>
        <dbReference type="ChEBI" id="CHEBI:49883"/>
        <note>4Fe-4S-S-AdoMet</note>
    </ligand>
</feature>
<proteinExistence type="predicted"/>
<dbReference type="SFLD" id="SFLDG01101">
    <property type="entry name" value="Uncharacterised_Radical_SAM_Su"/>
    <property type="match status" value="1"/>
</dbReference>
<dbReference type="InterPro" id="IPR006638">
    <property type="entry name" value="Elp3/MiaA/NifB-like_rSAM"/>
</dbReference>
<evidence type="ECO:0000256" key="1">
    <source>
        <dbReference type="ARBA" id="ARBA00022485"/>
    </source>
</evidence>
<dbReference type="NCBIfam" id="TIGR04337">
    <property type="entry name" value="AmmeMemoSam_rS"/>
    <property type="match status" value="1"/>
</dbReference>
<accession>A0A9E7PKQ4</accession>
<keyword evidence="9" id="KW-1185">Reference proteome</keyword>
<dbReference type="KEGG" id="mend:L6E24_11315"/>
<dbReference type="SUPFAM" id="SSF102114">
    <property type="entry name" value="Radical SAM enzymes"/>
    <property type="match status" value="1"/>
</dbReference>
<dbReference type="SMART" id="SM00729">
    <property type="entry name" value="Elp3"/>
    <property type="match status" value="1"/>
</dbReference>
<dbReference type="InterPro" id="IPR027596">
    <property type="entry name" value="AmmeMemoSam_rS"/>
</dbReference>
<evidence type="ECO:0000259" key="7">
    <source>
        <dbReference type="PROSITE" id="PS51918"/>
    </source>
</evidence>
<dbReference type="RefSeq" id="WP_257742091.1">
    <property type="nucleotide sequence ID" value="NZ_CP096115.1"/>
</dbReference>
<keyword evidence="5 6" id="KW-0411">Iron-sulfur</keyword>
<dbReference type="GO" id="GO:0051539">
    <property type="term" value="F:4 iron, 4 sulfur cluster binding"/>
    <property type="evidence" value="ECO:0007669"/>
    <property type="project" value="UniProtKB-KW"/>
</dbReference>
<feature type="binding site" evidence="6">
    <location>
        <position position="89"/>
    </location>
    <ligand>
        <name>[4Fe-4S] cluster</name>
        <dbReference type="ChEBI" id="CHEBI:49883"/>
        <note>4Fe-4S-S-AdoMet</note>
    </ligand>
</feature>
<evidence type="ECO:0000256" key="2">
    <source>
        <dbReference type="ARBA" id="ARBA00022691"/>
    </source>
</evidence>
<evidence type="ECO:0000313" key="8">
    <source>
        <dbReference type="EMBL" id="UUX91940.1"/>
    </source>
</evidence>
<organism evidence="8 9">
    <name type="scientific">Methanoplanus endosymbiosus</name>
    <dbReference type="NCBI Taxonomy" id="33865"/>
    <lineage>
        <taxon>Archaea</taxon>
        <taxon>Methanobacteriati</taxon>
        <taxon>Methanobacteriota</taxon>
        <taxon>Stenosarchaea group</taxon>
        <taxon>Methanomicrobia</taxon>
        <taxon>Methanomicrobiales</taxon>
        <taxon>Methanomicrobiaceae</taxon>
        <taxon>Methanoplanus</taxon>
    </lineage>
</organism>
<evidence type="ECO:0000256" key="3">
    <source>
        <dbReference type="ARBA" id="ARBA00022723"/>
    </source>
</evidence>
<dbReference type="Proteomes" id="UP001060368">
    <property type="component" value="Chromosome"/>
</dbReference>
<keyword evidence="3 6" id="KW-0479">Metal-binding</keyword>
<dbReference type="Gene3D" id="3.20.20.70">
    <property type="entry name" value="Aldolase class I"/>
    <property type="match status" value="1"/>
</dbReference>
<dbReference type="GO" id="GO:0003824">
    <property type="term" value="F:catalytic activity"/>
    <property type="evidence" value="ECO:0007669"/>
    <property type="project" value="InterPro"/>
</dbReference>
<dbReference type="PIRSF" id="PIRSF004869">
    <property type="entry name" value="PflX_prd"/>
    <property type="match status" value="1"/>
</dbReference>
<sequence>MREANLYGREGDGTVVCHLCPHRCRIRDGKSGICSVRVNRGGTLYAESYAKVAAEAVDPVEKKPLNHFLPGTKVYSLGGVGCNFRCRHCQNWQISQVDVKTADYLRVIEPEDGVNKALAHGCSSIAWTYNEPTIWHEYNLDMGIIAKKKGLKTIYVTNGYITGEALTELSGMLDAFRVDIKAFTDDFYKKICGAKLQPVLDATMMAKEKGMHIEVVNLVIPGLNDSEAEVKAMINWIYENLGEDTPVHFTRFHPDYNMTDIPPTPLAELEKIYRYAKEGGLRYPYIGNVAGHEYTNTYCHNCGSLLIERVGFMDRFVHLDGDECDSCGEKIPIIV</sequence>
<dbReference type="CDD" id="cd01335">
    <property type="entry name" value="Radical_SAM"/>
    <property type="match status" value="1"/>
</dbReference>
<dbReference type="AlphaFoldDB" id="A0A9E7PKQ4"/>
<dbReference type="SFLD" id="SFLDS00029">
    <property type="entry name" value="Radical_SAM"/>
    <property type="match status" value="1"/>
</dbReference>
<reference evidence="8" key="1">
    <citation type="submission" date="2022-04" db="EMBL/GenBank/DDBJ databases">
        <title>Complete genome of Methanoplanus endosymbiosus DSM 3599.</title>
        <authorList>
            <person name="Chen S.-C."/>
            <person name="You Y.-T."/>
            <person name="Zhou Y.-Z."/>
            <person name="Lai M.-C."/>
        </authorList>
    </citation>
    <scope>NUCLEOTIDE SEQUENCE</scope>
    <source>
        <strain evidence="8">DSM 3599</strain>
    </source>
</reference>
<dbReference type="InterPro" id="IPR058240">
    <property type="entry name" value="rSAM_sf"/>
</dbReference>
<keyword evidence="2 6" id="KW-0949">S-adenosyl-L-methionine</keyword>
<name>A0A9E7PKQ4_9EURY</name>